<keyword evidence="2" id="KW-0472">Membrane</keyword>
<dbReference type="PANTHER" id="PTHR37048:SF2">
    <property type="entry name" value="QUESTIONABLE PROTEIN"/>
    <property type="match status" value="1"/>
</dbReference>
<feature type="region of interest" description="Disordered" evidence="1">
    <location>
        <begin position="1"/>
        <end position="30"/>
    </location>
</feature>
<sequence length="385" mass="41744">MPGVTARRRRSRRHENHHPTQKSGRPASTTNRMHLAGLIMWLPRRDGLRNHSELPSGCYEHPVVILSPRASTADKVVILILTSFGETDILAKFPTNPRVRRAYLPIHPASPHPDTALQLHLQKPAVLRRKTYVNTREKHTVPLAILRAYDRQDLKTRYALTRDSYKQLIHHAGFAAPACAEPSCGASHDEHDGVGDDIASSAPTSAPCAREPSPVPQLTRPVTPPHLTSGTVLPPPPRPSGPTPAPPRPADGFSHIPPGLAPRAAPYPLPRDTLPRYHSHARPRSDGIGIGHAIKWVLALIFCAVVFGAVFFGLWSAWAHGAELGRELLRCVGWLGFNAFRLAGAAVRGVARGAVWLAEQVAALAVRTWAWLTGGGGGGVHGMLV</sequence>
<evidence type="ECO:0000313" key="4">
    <source>
        <dbReference type="Proteomes" id="UP001628179"/>
    </source>
</evidence>
<feature type="compositionally biased region" description="Polar residues" evidence="1">
    <location>
        <begin position="21"/>
        <end position="30"/>
    </location>
</feature>
<feature type="compositionally biased region" description="Basic residues" evidence="1">
    <location>
        <begin position="1"/>
        <end position="20"/>
    </location>
</feature>
<feature type="region of interest" description="Disordered" evidence="1">
    <location>
        <begin position="182"/>
        <end position="257"/>
    </location>
</feature>
<comment type="caution">
    <text evidence="3">The sequence shown here is derived from an EMBL/GenBank/DDBJ whole genome shotgun (WGS) entry which is preliminary data.</text>
</comment>
<dbReference type="GeneID" id="98178143"/>
<dbReference type="RefSeq" id="XP_070918921.1">
    <property type="nucleotide sequence ID" value="XM_071062820.1"/>
</dbReference>
<name>A0ABQ0GI17_9PEZI</name>
<proteinExistence type="predicted"/>
<evidence type="ECO:0000313" key="3">
    <source>
        <dbReference type="EMBL" id="GAB1317190.1"/>
    </source>
</evidence>
<keyword evidence="2" id="KW-1133">Transmembrane helix</keyword>
<organism evidence="3 4">
    <name type="scientific">Madurella fahalii</name>
    <dbReference type="NCBI Taxonomy" id="1157608"/>
    <lineage>
        <taxon>Eukaryota</taxon>
        <taxon>Fungi</taxon>
        <taxon>Dikarya</taxon>
        <taxon>Ascomycota</taxon>
        <taxon>Pezizomycotina</taxon>
        <taxon>Sordariomycetes</taxon>
        <taxon>Sordariomycetidae</taxon>
        <taxon>Sordariales</taxon>
        <taxon>Sordariales incertae sedis</taxon>
        <taxon>Madurella</taxon>
    </lineage>
</organism>
<protein>
    <submittedName>
        <fullName evidence="3">Uncharacterized protein</fullName>
    </submittedName>
</protein>
<keyword evidence="2" id="KW-0812">Transmembrane</keyword>
<reference evidence="3 4" key="1">
    <citation type="submission" date="2024-09" db="EMBL/GenBank/DDBJ databases">
        <title>Itraconazole resistance in Madurella fahalii resulting from another homologue of gene encoding cytochrome P450 14-alpha sterol demethylase (CYP51).</title>
        <authorList>
            <person name="Yoshioka I."/>
            <person name="Fahal A.H."/>
            <person name="Kaneko S."/>
            <person name="Yaguchi T."/>
        </authorList>
    </citation>
    <scope>NUCLEOTIDE SEQUENCE [LARGE SCALE GENOMIC DNA]</scope>
    <source>
        <strain evidence="3 4">IFM 68171</strain>
    </source>
</reference>
<dbReference type="Proteomes" id="UP001628179">
    <property type="component" value="Unassembled WGS sequence"/>
</dbReference>
<evidence type="ECO:0000256" key="1">
    <source>
        <dbReference type="SAM" id="MobiDB-lite"/>
    </source>
</evidence>
<evidence type="ECO:0000256" key="2">
    <source>
        <dbReference type="SAM" id="Phobius"/>
    </source>
</evidence>
<dbReference type="PANTHER" id="PTHR37048">
    <property type="entry name" value="QUESTIONABLE PROTEIN"/>
    <property type="match status" value="1"/>
</dbReference>
<feature type="transmembrane region" description="Helical" evidence="2">
    <location>
        <begin position="296"/>
        <end position="318"/>
    </location>
</feature>
<accession>A0ABQ0GI17</accession>
<feature type="compositionally biased region" description="Pro residues" evidence="1">
    <location>
        <begin position="233"/>
        <end position="249"/>
    </location>
</feature>
<gene>
    <name evidence="3" type="ORF">MFIFM68171_07400</name>
</gene>
<dbReference type="EMBL" id="BAAFSV010000004">
    <property type="protein sequence ID" value="GAB1317190.1"/>
    <property type="molecule type" value="Genomic_DNA"/>
</dbReference>
<keyword evidence="4" id="KW-1185">Reference proteome</keyword>